<dbReference type="Proteomes" id="UP000269154">
    <property type="component" value="Unassembled WGS sequence"/>
</dbReference>
<reference evidence="1 2" key="1">
    <citation type="journal article" date="2018" name="ACS Chem. Biol.">
        <title>Ketoreductase domain dysfunction expands chemodiversity: malyngamide biosynthesis in the cyanobacterium Okeania hirsuta.</title>
        <authorList>
            <person name="Moss N.A."/>
            <person name="Leao T."/>
            <person name="Rankin M."/>
            <person name="McCullough T.M."/>
            <person name="Qu P."/>
            <person name="Korobeynikov A."/>
            <person name="Smith J.L."/>
            <person name="Gerwick L."/>
            <person name="Gerwick W.H."/>
        </authorList>
    </citation>
    <scope>NUCLEOTIDE SEQUENCE [LARGE SCALE GENOMIC DNA]</scope>
    <source>
        <strain evidence="1 2">PAB10Feb10-1</strain>
    </source>
</reference>
<gene>
    <name evidence="1" type="ORF">D5R40_31160</name>
</gene>
<dbReference type="Pfam" id="PF13424">
    <property type="entry name" value="TPR_12"/>
    <property type="match status" value="1"/>
</dbReference>
<dbReference type="EMBL" id="RCBY01000374">
    <property type="protein sequence ID" value="RQH21847.1"/>
    <property type="molecule type" value="Genomic_DNA"/>
</dbReference>
<organism evidence="1 2">
    <name type="scientific">Okeania hirsuta</name>
    <dbReference type="NCBI Taxonomy" id="1458930"/>
    <lineage>
        <taxon>Bacteria</taxon>
        <taxon>Bacillati</taxon>
        <taxon>Cyanobacteriota</taxon>
        <taxon>Cyanophyceae</taxon>
        <taxon>Oscillatoriophycideae</taxon>
        <taxon>Oscillatoriales</taxon>
        <taxon>Microcoleaceae</taxon>
        <taxon>Okeania</taxon>
    </lineage>
</organism>
<sequence>MTESISWQERYLNLIDHILEITLKGQIRSKEQVYQMLVKEISSGTGEIFERCFDERLQTVQNQVDTETDELKQAKANRRLRALKTIQGEWERWEKLNQTQEAIASSVQEIINAESSDRLTTLFNAIDPNQKQPLTLNQLQKLAQNLDGQKLQTADPDLEKDLQQFATGITKGLDAWQRLQPYLVSWIYDQSRGQLGFGGTPEQRGPWILWAKQVNSSFPEGLFNTIALEKSIVEFASKASIEASNLVELVLILQCLQRGLVEWFDKLIYDAKVGAKLSISTFLTFATIWCQLANGFQARPRLTNSCFQVALQIFRAFSQQEYFPLYGGIFASFSGEYLQNALSYLDAPLQIVKGTQAKARILTLLGYSQQTLGENLKAMEFHKKALEIAQETEDKFCEIANLNHLSRTCVAMQDYSEAINYSQRALMFSRQIGDKKGEANALANLGFSEVFQARQQEMMETEIYENAINYLQQGLKLSESLGDGQSKSLCFSSLGIAFMVLEKPEDALLYLAGGWQAAQYSGDLYLQGLNLAYLAQAYYSLQNLEQAIFAGSLGMYLLEQIGANEWRKTAGLMVVLKGQLGEDFNEILNRKRSEILPVIGVDGYDYISELLVKYQQSL</sequence>
<proteinExistence type="predicted"/>
<dbReference type="SUPFAM" id="SSF48452">
    <property type="entry name" value="TPR-like"/>
    <property type="match status" value="1"/>
</dbReference>
<comment type="caution">
    <text evidence="1">The sequence shown here is derived from an EMBL/GenBank/DDBJ whole genome shotgun (WGS) entry which is preliminary data.</text>
</comment>
<dbReference type="RefSeq" id="WP_124144735.1">
    <property type="nucleotide sequence ID" value="NZ_CAWOKI010000036.1"/>
</dbReference>
<dbReference type="Gene3D" id="1.25.40.10">
    <property type="entry name" value="Tetratricopeptide repeat domain"/>
    <property type="match status" value="2"/>
</dbReference>
<protein>
    <submittedName>
        <fullName evidence="1">Tetratricopeptide repeat protein</fullName>
    </submittedName>
</protein>
<evidence type="ECO:0000313" key="1">
    <source>
        <dbReference type="EMBL" id="RQH21847.1"/>
    </source>
</evidence>
<keyword evidence="2" id="KW-1185">Reference proteome</keyword>
<name>A0A3N6NRZ2_9CYAN</name>
<dbReference type="PANTHER" id="PTHR10098:SF108">
    <property type="entry name" value="TETRATRICOPEPTIDE REPEAT PROTEIN 28"/>
    <property type="match status" value="1"/>
</dbReference>
<evidence type="ECO:0000313" key="2">
    <source>
        <dbReference type="Proteomes" id="UP000269154"/>
    </source>
</evidence>
<accession>A0A3N6NRZ2</accession>
<dbReference type="InterPro" id="IPR011990">
    <property type="entry name" value="TPR-like_helical_dom_sf"/>
</dbReference>
<dbReference type="AlphaFoldDB" id="A0A3N6NRZ2"/>
<dbReference type="OrthoDB" id="428332at2"/>
<dbReference type="PANTHER" id="PTHR10098">
    <property type="entry name" value="RAPSYN-RELATED"/>
    <property type="match status" value="1"/>
</dbReference>